<dbReference type="EMBL" id="BTSX01000005">
    <property type="protein sequence ID" value="GMT02409.1"/>
    <property type="molecule type" value="Genomic_DNA"/>
</dbReference>
<evidence type="ECO:0000313" key="1">
    <source>
        <dbReference type="EMBL" id="GMT02409.1"/>
    </source>
</evidence>
<dbReference type="PANTHER" id="PTHR22955:SF65">
    <property type="entry name" value="INTEGRASE CATALYTIC DOMAIN-CONTAINING PROTEIN"/>
    <property type="match status" value="1"/>
</dbReference>
<protein>
    <submittedName>
        <fullName evidence="1">Uncharacterized protein</fullName>
    </submittedName>
</protein>
<accession>A0AAV5U8F3</accession>
<sequence length="191" mass="21678">MLRFLWVKDLDMPVSRPNILVLRFCVTPFGVNQSPSLLNKVINHHTMSMNLRDYASNDRAFNSSIPESDRSKDDVQKLLGLLWDSSTDKLSIKLENFSLPIDRYSHLSDSDEITLVAFSDASQHAMATCIYSWSPHSNPTLLISKCKLAPIKAASTIPKMELDSLVMSHSLLRFTVDALRKEFPEKPIHVY</sequence>
<dbReference type="InterPro" id="IPR008042">
    <property type="entry name" value="Retrotrans_Pao"/>
</dbReference>
<proteinExistence type="predicted"/>
<organism evidence="1 2">
    <name type="scientific">Pristionchus entomophagus</name>
    <dbReference type="NCBI Taxonomy" id="358040"/>
    <lineage>
        <taxon>Eukaryota</taxon>
        <taxon>Metazoa</taxon>
        <taxon>Ecdysozoa</taxon>
        <taxon>Nematoda</taxon>
        <taxon>Chromadorea</taxon>
        <taxon>Rhabditida</taxon>
        <taxon>Rhabditina</taxon>
        <taxon>Diplogasteromorpha</taxon>
        <taxon>Diplogasteroidea</taxon>
        <taxon>Neodiplogasteridae</taxon>
        <taxon>Pristionchus</taxon>
    </lineage>
</organism>
<keyword evidence="2" id="KW-1185">Reference proteome</keyword>
<feature type="non-terminal residue" evidence="1">
    <location>
        <position position="191"/>
    </location>
</feature>
<reference evidence="1" key="1">
    <citation type="submission" date="2023-10" db="EMBL/GenBank/DDBJ databases">
        <title>Genome assembly of Pristionchus species.</title>
        <authorList>
            <person name="Yoshida K."/>
            <person name="Sommer R.J."/>
        </authorList>
    </citation>
    <scope>NUCLEOTIDE SEQUENCE</scope>
    <source>
        <strain evidence="1">RS0144</strain>
    </source>
</reference>
<name>A0AAV5U8F3_9BILA</name>
<gene>
    <name evidence="1" type="ORF">PENTCL1PPCAC_24583</name>
</gene>
<dbReference type="AlphaFoldDB" id="A0AAV5U8F3"/>
<dbReference type="Pfam" id="PF05380">
    <property type="entry name" value="Peptidase_A17"/>
    <property type="match status" value="1"/>
</dbReference>
<dbReference type="PANTHER" id="PTHR22955">
    <property type="entry name" value="RETROTRANSPOSON"/>
    <property type="match status" value="1"/>
</dbReference>
<evidence type="ECO:0000313" key="2">
    <source>
        <dbReference type="Proteomes" id="UP001432027"/>
    </source>
</evidence>
<dbReference type="Proteomes" id="UP001432027">
    <property type="component" value="Unassembled WGS sequence"/>
</dbReference>
<comment type="caution">
    <text evidence="1">The sequence shown here is derived from an EMBL/GenBank/DDBJ whole genome shotgun (WGS) entry which is preliminary data.</text>
</comment>